<dbReference type="CDD" id="cd00086">
    <property type="entry name" value="homeodomain"/>
    <property type="match status" value="1"/>
</dbReference>
<feature type="DNA-binding region" description="Homeobox" evidence="8">
    <location>
        <begin position="55"/>
        <end position="114"/>
    </location>
</feature>
<dbReference type="GO" id="GO:0045893">
    <property type="term" value="P:positive regulation of DNA-templated transcription"/>
    <property type="evidence" value="ECO:0007669"/>
    <property type="project" value="TreeGrafter"/>
</dbReference>
<keyword evidence="11" id="KW-0175">Coiled coil</keyword>
<dbReference type="PRINTS" id="PR00031">
    <property type="entry name" value="HTHREPRESSR"/>
</dbReference>
<dbReference type="GO" id="GO:0000981">
    <property type="term" value="F:DNA-binding transcription factor activity, RNA polymerase II-specific"/>
    <property type="evidence" value="ECO:0007669"/>
    <property type="project" value="UniProtKB-UniRule"/>
</dbReference>
<dbReference type="PANTHER" id="PTHR24326">
    <property type="entry name" value="HOMEOBOX-LEUCINE ZIPPER PROTEIN"/>
    <property type="match status" value="1"/>
</dbReference>
<gene>
    <name evidence="13" type="ORF">J5N97_001394</name>
</gene>
<protein>
    <recommendedName>
        <fullName evidence="10">Homeobox-leucine zipper protein</fullName>
    </recommendedName>
    <alternativeName>
        <fullName evidence="10">HD-ZIP protein</fullName>
    </alternativeName>
    <alternativeName>
        <fullName evidence="10">Homeodomain transcription factor</fullName>
    </alternativeName>
</protein>
<dbReference type="InterPro" id="IPR045224">
    <property type="entry name" value="HDZip_class_I_plant"/>
</dbReference>
<evidence type="ECO:0000256" key="6">
    <source>
        <dbReference type="ARBA" id="ARBA00023242"/>
    </source>
</evidence>
<dbReference type="EMBL" id="JAGGNH010000062">
    <property type="protein sequence ID" value="KAJ0960745.1"/>
    <property type="molecule type" value="Genomic_DNA"/>
</dbReference>
<dbReference type="InterPro" id="IPR001356">
    <property type="entry name" value="HD"/>
</dbReference>
<dbReference type="SUPFAM" id="SSF46689">
    <property type="entry name" value="Homeodomain-like"/>
    <property type="match status" value="1"/>
</dbReference>
<name>A0A9D5BUA6_9LILI</name>
<evidence type="ECO:0000256" key="3">
    <source>
        <dbReference type="ARBA" id="ARBA00023125"/>
    </source>
</evidence>
<evidence type="ECO:0000259" key="12">
    <source>
        <dbReference type="PROSITE" id="PS50071"/>
    </source>
</evidence>
<keyword evidence="2 10" id="KW-0805">Transcription regulation</keyword>
<dbReference type="PROSITE" id="PS50071">
    <property type="entry name" value="HOMEOBOX_2"/>
    <property type="match status" value="1"/>
</dbReference>
<feature type="coiled-coil region" evidence="11">
    <location>
        <begin position="140"/>
        <end position="167"/>
    </location>
</feature>
<organism evidence="13 14">
    <name type="scientific">Dioscorea zingiberensis</name>
    <dbReference type="NCBI Taxonomy" id="325984"/>
    <lineage>
        <taxon>Eukaryota</taxon>
        <taxon>Viridiplantae</taxon>
        <taxon>Streptophyta</taxon>
        <taxon>Embryophyta</taxon>
        <taxon>Tracheophyta</taxon>
        <taxon>Spermatophyta</taxon>
        <taxon>Magnoliopsida</taxon>
        <taxon>Liliopsida</taxon>
        <taxon>Dioscoreales</taxon>
        <taxon>Dioscoreaceae</taxon>
        <taxon>Dioscorea</taxon>
    </lineage>
</organism>
<evidence type="ECO:0000256" key="4">
    <source>
        <dbReference type="ARBA" id="ARBA00023155"/>
    </source>
</evidence>
<dbReference type="InterPro" id="IPR003106">
    <property type="entry name" value="Leu_zip_homeo"/>
</dbReference>
<keyword evidence="5 10" id="KW-0804">Transcription</keyword>
<evidence type="ECO:0000256" key="9">
    <source>
        <dbReference type="RuleBase" id="RU000682"/>
    </source>
</evidence>
<dbReference type="GO" id="GO:0005634">
    <property type="term" value="C:nucleus"/>
    <property type="evidence" value="ECO:0007669"/>
    <property type="project" value="UniProtKB-SubCell"/>
</dbReference>
<reference evidence="13 14" key="1">
    <citation type="journal article" date="2022" name="Hortic Res">
        <title>The genome of Dioscorea zingiberensis sheds light on the biosynthesis, origin and evolution of the medicinally important diosgenin saponins.</title>
        <authorList>
            <person name="Li Y."/>
            <person name="Tan C."/>
            <person name="Li Z."/>
            <person name="Guo J."/>
            <person name="Li S."/>
            <person name="Chen X."/>
            <person name="Wang C."/>
            <person name="Dai X."/>
            <person name="Yang H."/>
            <person name="Song W."/>
            <person name="Hou L."/>
            <person name="Xu J."/>
            <person name="Tong Z."/>
            <person name="Xu A."/>
            <person name="Yuan X."/>
            <person name="Wang W."/>
            <person name="Yang Q."/>
            <person name="Chen L."/>
            <person name="Sun Z."/>
            <person name="Wang K."/>
            <person name="Pan B."/>
            <person name="Chen J."/>
            <person name="Bao Y."/>
            <person name="Liu F."/>
            <person name="Qi X."/>
            <person name="Gang D.R."/>
            <person name="Wen J."/>
            <person name="Li J."/>
        </authorList>
    </citation>
    <scope>NUCLEOTIDE SEQUENCE [LARGE SCALE GENOMIC DNA]</scope>
    <source>
        <strain evidence="13">Dzin_1.0</strain>
    </source>
</reference>
<dbReference type="AlphaFoldDB" id="A0A9D5BUA6"/>
<evidence type="ECO:0000256" key="2">
    <source>
        <dbReference type="ARBA" id="ARBA00023015"/>
    </source>
</evidence>
<dbReference type="Proteomes" id="UP001085076">
    <property type="component" value="Unassembled WGS sequence"/>
</dbReference>
<evidence type="ECO:0000256" key="1">
    <source>
        <dbReference type="ARBA" id="ARBA00004123"/>
    </source>
</evidence>
<dbReference type="PROSITE" id="PS00027">
    <property type="entry name" value="HOMEOBOX_1"/>
    <property type="match status" value="1"/>
</dbReference>
<evidence type="ECO:0000313" key="14">
    <source>
        <dbReference type="Proteomes" id="UP001085076"/>
    </source>
</evidence>
<keyword evidence="14" id="KW-1185">Reference proteome</keyword>
<accession>A0A9D5BUA6</accession>
<evidence type="ECO:0000256" key="7">
    <source>
        <dbReference type="ARBA" id="ARBA00025748"/>
    </source>
</evidence>
<dbReference type="FunFam" id="1.10.10.60:FF:000144">
    <property type="entry name" value="homeobox-leucine zipper protein ATHB-6-like"/>
    <property type="match status" value="1"/>
</dbReference>
<evidence type="ECO:0000256" key="11">
    <source>
        <dbReference type="SAM" id="Coils"/>
    </source>
</evidence>
<dbReference type="SMART" id="SM00389">
    <property type="entry name" value="HOX"/>
    <property type="match status" value="1"/>
</dbReference>
<dbReference type="InterPro" id="IPR000047">
    <property type="entry name" value="HTH_motif"/>
</dbReference>
<evidence type="ECO:0000256" key="5">
    <source>
        <dbReference type="ARBA" id="ARBA00023163"/>
    </source>
</evidence>
<dbReference type="Gene3D" id="1.10.10.60">
    <property type="entry name" value="Homeodomain-like"/>
    <property type="match status" value="1"/>
</dbReference>
<comment type="subcellular location">
    <subcellularLocation>
        <location evidence="1 8 9">Nucleus</location>
    </subcellularLocation>
</comment>
<keyword evidence="3 8" id="KW-0238">DNA-binding</keyword>
<dbReference type="Pfam" id="PF02183">
    <property type="entry name" value="HALZ"/>
    <property type="match status" value="1"/>
</dbReference>
<dbReference type="Pfam" id="PF00046">
    <property type="entry name" value="Homeodomain"/>
    <property type="match status" value="1"/>
</dbReference>
<comment type="similarity">
    <text evidence="7 10">Belongs to the HD-ZIP homeobox family. Class I subfamily.</text>
</comment>
<comment type="function">
    <text evidence="10">Transcription factor.</text>
</comment>
<dbReference type="InterPro" id="IPR017970">
    <property type="entry name" value="Homeobox_CS"/>
</dbReference>
<evidence type="ECO:0000256" key="8">
    <source>
        <dbReference type="PROSITE-ProRule" id="PRU00108"/>
    </source>
</evidence>
<keyword evidence="6 8" id="KW-0539">Nucleus</keyword>
<feature type="domain" description="Homeobox" evidence="12">
    <location>
        <begin position="53"/>
        <end position="113"/>
    </location>
</feature>
<evidence type="ECO:0000313" key="13">
    <source>
        <dbReference type="EMBL" id="KAJ0960745.1"/>
    </source>
</evidence>
<sequence>MDSGRLVFDPSRCGGVLVLASRGDPVLRESGKKRARSFFMSSEEVEEECYYDELLPEKKHRLTPEQVDLLERSFEVENKLEPERKSELARKLGVQPRQVAVWFQNRRARWKTKQLEHDFDLLKSSYDSLLVDHQSLLKDNDRLRSQVVHLSDKLQAVESTVLRLEDNAPSGSDDIALPAELKADDCLSTKSAGSAVLGERTGQKLIDSSGDSYFPANYGNLGYSVGCVEENDCNFLHGALEHQQPDAGQIGWWDWS</sequence>
<dbReference type="PANTHER" id="PTHR24326:SF497">
    <property type="entry name" value="HOMEOBOX-LEUCINE ZIPPER PROTEIN HAT5"/>
    <property type="match status" value="1"/>
</dbReference>
<dbReference type="InterPro" id="IPR009057">
    <property type="entry name" value="Homeodomain-like_sf"/>
</dbReference>
<proteinExistence type="inferred from homology"/>
<comment type="caution">
    <text evidence="13">The sequence shown here is derived from an EMBL/GenBank/DDBJ whole genome shotgun (WGS) entry which is preliminary data.</text>
</comment>
<dbReference type="OrthoDB" id="6159439at2759"/>
<keyword evidence="4 8" id="KW-0371">Homeobox</keyword>
<dbReference type="GO" id="GO:0000976">
    <property type="term" value="F:transcription cis-regulatory region binding"/>
    <property type="evidence" value="ECO:0007669"/>
    <property type="project" value="UniProtKB-ARBA"/>
</dbReference>
<evidence type="ECO:0000256" key="10">
    <source>
        <dbReference type="RuleBase" id="RU369038"/>
    </source>
</evidence>